<reference evidence="4" key="1">
    <citation type="submission" date="2021-08" db="EMBL/GenBank/DDBJ databases">
        <title>Chromosome-Level Trichoderma cornu-damae using Hi-C Data.</title>
        <authorList>
            <person name="Kim C.S."/>
        </authorList>
    </citation>
    <scope>NUCLEOTIDE SEQUENCE</scope>
    <source>
        <strain evidence="4">KA19-0412C</strain>
    </source>
</reference>
<dbReference type="GO" id="GO:0005524">
    <property type="term" value="F:ATP binding"/>
    <property type="evidence" value="ECO:0007669"/>
    <property type="project" value="UniProtKB-UniRule"/>
</dbReference>
<evidence type="ECO:0000256" key="1">
    <source>
        <dbReference type="PROSITE-ProRule" id="PRU10141"/>
    </source>
</evidence>
<sequence>MSQLPPKTIIQERWRLDGIIGQGGFGSVYIATDLKTDKIVAVKLQQLPANSSPSQIDDLEHESYFYRLLRHHPGIATLHENGRQEQLEFMVCELLGASLQSLFYHCGRRFSLKTTLMLADQLIQRLEVFHSKNFIHRDVKPDNFAMGFGKENGKVVYILDFGLVGKFVRDENCVFAPSYAFCGSYYWASIATHFDRTQSPKDDLESLAYMLIYFARGSLPWQGCANENEPTNVMRDRIARLKLTLPVELICKDLPSEFARHLKYVRSLKYNDRPNYAKLRNMYRRLMKRLGHRYDGVFDWDLKEENRSARQQGGESQPDGAKPASTQDKPLGQEDAPQEGEEHQQPREEPVARPAVKRKIVFVKKANEESHPPKRRRGRPAEADEKKNKAKLNKAPVKRAAAKKKPPARKKA</sequence>
<dbReference type="CDD" id="cd14016">
    <property type="entry name" value="STKc_CK1"/>
    <property type="match status" value="1"/>
</dbReference>
<evidence type="ECO:0000259" key="3">
    <source>
        <dbReference type="PROSITE" id="PS50011"/>
    </source>
</evidence>
<keyword evidence="5" id="KW-1185">Reference proteome</keyword>
<feature type="domain" description="Protein kinase" evidence="3">
    <location>
        <begin position="14"/>
        <end position="286"/>
    </location>
</feature>
<evidence type="ECO:0000313" key="5">
    <source>
        <dbReference type="Proteomes" id="UP000827724"/>
    </source>
</evidence>
<keyword evidence="1" id="KW-0067">ATP-binding</keyword>
<dbReference type="Gene3D" id="1.10.510.10">
    <property type="entry name" value="Transferase(Phosphotransferase) domain 1"/>
    <property type="match status" value="1"/>
</dbReference>
<dbReference type="GO" id="GO:0004672">
    <property type="term" value="F:protein kinase activity"/>
    <property type="evidence" value="ECO:0007669"/>
    <property type="project" value="InterPro"/>
</dbReference>
<dbReference type="SUPFAM" id="SSF56112">
    <property type="entry name" value="Protein kinase-like (PK-like)"/>
    <property type="match status" value="1"/>
</dbReference>
<protein>
    <submittedName>
        <fullName evidence="4">Casein kinase i isoform delta</fullName>
    </submittedName>
</protein>
<evidence type="ECO:0000313" key="4">
    <source>
        <dbReference type="EMBL" id="KAH6607591.1"/>
    </source>
</evidence>
<proteinExistence type="predicted"/>
<evidence type="ECO:0000256" key="2">
    <source>
        <dbReference type="SAM" id="MobiDB-lite"/>
    </source>
</evidence>
<dbReference type="InterPro" id="IPR000719">
    <property type="entry name" value="Prot_kinase_dom"/>
</dbReference>
<dbReference type="PROSITE" id="PS00107">
    <property type="entry name" value="PROTEIN_KINASE_ATP"/>
    <property type="match status" value="1"/>
</dbReference>
<feature type="non-terminal residue" evidence="4">
    <location>
        <position position="1"/>
    </location>
</feature>
<keyword evidence="4" id="KW-0808">Transferase</keyword>
<gene>
    <name evidence="4" type="ORF">Trco_003904</name>
</gene>
<dbReference type="OrthoDB" id="5800476at2759"/>
<organism evidence="4 5">
    <name type="scientific">Trichoderma cornu-damae</name>
    <dbReference type="NCBI Taxonomy" id="654480"/>
    <lineage>
        <taxon>Eukaryota</taxon>
        <taxon>Fungi</taxon>
        <taxon>Dikarya</taxon>
        <taxon>Ascomycota</taxon>
        <taxon>Pezizomycotina</taxon>
        <taxon>Sordariomycetes</taxon>
        <taxon>Hypocreomycetidae</taxon>
        <taxon>Hypocreales</taxon>
        <taxon>Hypocreaceae</taxon>
        <taxon>Trichoderma</taxon>
    </lineage>
</organism>
<keyword evidence="4" id="KW-0418">Kinase</keyword>
<feature type="region of interest" description="Disordered" evidence="2">
    <location>
        <begin position="306"/>
        <end position="412"/>
    </location>
</feature>
<dbReference type="InterPro" id="IPR017441">
    <property type="entry name" value="Protein_kinase_ATP_BS"/>
</dbReference>
<dbReference type="Pfam" id="PF00069">
    <property type="entry name" value="Pkinase"/>
    <property type="match status" value="1"/>
</dbReference>
<feature type="compositionally biased region" description="Basic residues" evidence="2">
    <location>
        <begin position="388"/>
        <end position="412"/>
    </location>
</feature>
<comment type="caution">
    <text evidence="4">The sequence shown here is derived from an EMBL/GenBank/DDBJ whole genome shotgun (WGS) entry which is preliminary data.</text>
</comment>
<keyword evidence="1" id="KW-0547">Nucleotide-binding</keyword>
<name>A0A9P8QLX7_9HYPO</name>
<feature type="binding site" evidence="1">
    <location>
        <position position="43"/>
    </location>
    <ligand>
        <name>ATP</name>
        <dbReference type="ChEBI" id="CHEBI:30616"/>
    </ligand>
</feature>
<dbReference type="Proteomes" id="UP000827724">
    <property type="component" value="Unassembled WGS sequence"/>
</dbReference>
<dbReference type="EMBL" id="JAIWOZ010000003">
    <property type="protein sequence ID" value="KAH6607591.1"/>
    <property type="molecule type" value="Genomic_DNA"/>
</dbReference>
<dbReference type="InterPro" id="IPR050235">
    <property type="entry name" value="CK1_Ser-Thr_kinase"/>
</dbReference>
<dbReference type="PROSITE" id="PS50011">
    <property type="entry name" value="PROTEIN_KINASE_DOM"/>
    <property type="match status" value="1"/>
</dbReference>
<dbReference type="AlphaFoldDB" id="A0A9P8QLX7"/>
<dbReference type="InterPro" id="IPR011009">
    <property type="entry name" value="Kinase-like_dom_sf"/>
</dbReference>
<dbReference type="SMART" id="SM00220">
    <property type="entry name" value="S_TKc"/>
    <property type="match status" value="1"/>
</dbReference>
<dbReference type="PANTHER" id="PTHR11909">
    <property type="entry name" value="CASEIN KINASE-RELATED"/>
    <property type="match status" value="1"/>
</dbReference>
<feature type="compositionally biased region" description="Basic and acidic residues" evidence="2">
    <location>
        <begin position="340"/>
        <end position="351"/>
    </location>
</feature>
<accession>A0A9P8QLX7</accession>